<dbReference type="EMBL" id="MWPV01000004">
    <property type="protein sequence ID" value="OUL57340.1"/>
    <property type="molecule type" value="Genomic_DNA"/>
</dbReference>
<name>A0A244CNZ5_PSEDV</name>
<protein>
    <submittedName>
        <fullName evidence="2">SAM-dependent methyltransferase</fullName>
    </submittedName>
</protein>
<evidence type="ECO:0000313" key="2">
    <source>
        <dbReference type="EMBL" id="OUL57340.1"/>
    </source>
</evidence>
<dbReference type="AlphaFoldDB" id="A0A244CNZ5"/>
<dbReference type="GO" id="GO:0032259">
    <property type="term" value="P:methylation"/>
    <property type="evidence" value="ECO:0007669"/>
    <property type="project" value="UniProtKB-KW"/>
</dbReference>
<keyword evidence="1" id="KW-0745">Spermidine biosynthesis</keyword>
<dbReference type="RefSeq" id="WP_086744798.1">
    <property type="nucleotide sequence ID" value="NZ_MWPV01000004.1"/>
</dbReference>
<dbReference type="NCBIfam" id="NF037959">
    <property type="entry name" value="MFS_SpdSyn"/>
    <property type="match status" value="1"/>
</dbReference>
<proteinExistence type="predicted"/>
<dbReference type="Proteomes" id="UP000194841">
    <property type="component" value="Unassembled WGS sequence"/>
</dbReference>
<organism evidence="2 3">
    <name type="scientific">Pseudoalteromonas ulvae</name>
    <dbReference type="NCBI Taxonomy" id="107327"/>
    <lineage>
        <taxon>Bacteria</taxon>
        <taxon>Pseudomonadati</taxon>
        <taxon>Pseudomonadota</taxon>
        <taxon>Gammaproteobacteria</taxon>
        <taxon>Alteromonadales</taxon>
        <taxon>Pseudoalteromonadaceae</taxon>
        <taxon>Pseudoalteromonas</taxon>
    </lineage>
</organism>
<dbReference type="PANTHER" id="PTHR11558:SF11">
    <property type="entry name" value="SPERMIDINE SYNTHASE"/>
    <property type="match status" value="1"/>
</dbReference>
<dbReference type="GO" id="GO:0005829">
    <property type="term" value="C:cytosol"/>
    <property type="evidence" value="ECO:0007669"/>
    <property type="project" value="TreeGrafter"/>
</dbReference>
<dbReference type="Gene3D" id="3.40.50.150">
    <property type="entry name" value="Vaccinia Virus protein VP39"/>
    <property type="match status" value="1"/>
</dbReference>
<dbReference type="SUPFAM" id="SSF53335">
    <property type="entry name" value="S-adenosyl-L-methionine-dependent methyltransferases"/>
    <property type="match status" value="1"/>
</dbReference>
<dbReference type="InterPro" id="IPR001045">
    <property type="entry name" value="Spermi_synthase"/>
</dbReference>
<accession>A0A244CNZ5</accession>
<dbReference type="Pfam" id="PF01564">
    <property type="entry name" value="Spermine_synth"/>
    <property type="match status" value="1"/>
</dbReference>
<sequence length="229" mass="26588">MKYVQAETGAIQPHFIRHCNEIGQLIYWHKHLGQNVQVRQFKQLRWLLIDEVLQSVIQIDEPDHLLFPHLQTLSNIWRHLPAPSSVLEIGLGAGAIRNYLHFHYPQAEIITAEKNPEIIHCYKKYFGGEASNSLHCQDALNEIKVKRTFDWVIIDIFSQIDAPVFLFNQEFYESLSHILSLNGSLFINFLAQHDSQIIQLKRLLRAAFGIDVQVEKIPGYANHIMWLSL</sequence>
<keyword evidence="3" id="KW-1185">Reference proteome</keyword>
<gene>
    <name evidence="2" type="ORF">B1199_14340</name>
</gene>
<dbReference type="PANTHER" id="PTHR11558">
    <property type="entry name" value="SPERMIDINE/SPERMINE SYNTHASE"/>
    <property type="match status" value="1"/>
</dbReference>
<dbReference type="GO" id="GO:0004766">
    <property type="term" value="F:spermidine synthase activity"/>
    <property type="evidence" value="ECO:0007669"/>
    <property type="project" value="TreeGrafter"/>
</dbReference>
<reference evidence="2 3" key="1">
    <citation type="submission" date="2017-02" db="EMBL/GenBank/DDBJ databases">
        <title>Pseudoalteromonas ulvae TC14 Genome.</title>
        <authorList>
            <person name="Molmeret M."/>
        </authorList>
    </citation>
    <scope>NUCLEOTIDE SEQUENCE [LARGE SCALE GENOMIC DNA]</scope>
    <source>
        <strain evidence="2">TC14</strain>
    </source>
</reference>
<dbReference type="InterPro" id="IPR029063">
    <property type="entry name" value="SAM-dependent_MTases_sf"/>
</dbReference>
<dbReference type="GO" id="GO:0008295">
    <property type="term" value="P:spermidine biosynthetic process"/>
    <property type="evidence" value="ECO:0007669"/>
    <property type="project" value="UniProtKB-KW"/>
</dbReference>
<evidence type="ECO:0000256" key="1">
    <source>
        <dbReference type="ARBA" id="ARBA00023066"/>
    </source>
</evidence>
<keyword evidence="2" id="KW-0808">Transferase</keyword>
<evidence type="ECO:0000313" key="3">
    <source>
        <dbReference type="Proteomes" id="UP000194841"/>
    </source>
</evidence>
<keyword evidence="2" id="KW-0489">Methyltransferase</keyword>
<comment type="caution">
    <text evidence="2">The sequence shown here is derived from an EMBL/GenBank/DDBJ whole genome shotgun (WGS) entry which is preliminary data.</text>
</comment>
<dbReference type="GO" id="GO:0008168">
    <property type="term" value="F:methyltransferase activity"/>
    <property type="evidence" value="ECO:0007669"/>
    <property type="project" value="UniProtKB-KW"/>
</dbReference>
<dbReference type="OrthoDB" id="5763385at2"/>